<name>A0A2A7TXI8_EDWTA</name>
<sequence>MGEATVKFTTRFLLTSVLLLSTGSFAVYASDISMANQCLAYGKRVMKDNQEMMTLLSQAKINEESVQINNYSKALGKQFISTELVAKIHSDQEQPGNILCLFESDDKPLYFHLTLME</sequence>
<dbReference type="Proteomes" id="UP000219788">
    <property type="component" value="Unassembled WGS sequence"/>
</dbReference>
<organism evidence="2 3">
    <name type="scientific">Edwardsiella tarda</name>
    <dbReference type="NCBI Taxonomy" id="636"/>
    <lineage>
        <taxon>Bacteria</taxon>
        <taxon>Pseudomonadati</taxon>
        <taxon>Pseudomonadota</taxon>
        <taxon>Gammaproteobacteria</taxon>
        <taxon>Enterobacterales</taxon>
        <taxon>Hafniaceae</taxon>
        <taxon>Edwardsiella</taxon>
    </lineage>
</organism>
<comment type="caution">
    <text evidence="2">The sequence shown here is derived from an EMBL/GenBank/DDBJ whole genome shotgun (WGS) entry which is preliminary data.</text>
</comment>
<dbReference type="AlphaFoldDB" id="A0A2A7TXI8"/>
<feature type="signal peptide" evidence="1">
    <location>
        <begin position="1"/>
        <end position="29"/>
    </location>
</feature>
<evidence type="ECO:0008006" key="4">
    <source>
        <dbReference type="Google" id="ProtNLM"/>
    </source>
</evidence>
<keyword evidence="1" id="KW-0732">Signal</keyword>
<accession>A0A2A7TXI8</accession>
<dbReference type="EMBL" id="PDDV01000015">
    <property type="protein sequence ID" value="PEH70872.1"/>
    <property type="molecule type" value="Genomic_DNA"/>
</dbReference>
<proteinExistence type="predicted"/>
<reference evidence="3" key="1">
    <citation type="submission" date="2017-09" db="EMBL/GenBank/DDBJ databases">
        <title>FDA dAtabase for Regulatory Grade micrObial Sequences (FDA-ARGOS): Supporting development and validation of Infectious Disease Dx tests.</title>
        <authorList>
            <person name="Goldberg B."/>
            <person name="Campos J."/>
            <person name="Tallon L."/>
            <person name="Sadzewicz L."/>
            <person name="Ott S."/>
            <person name="Zhao X."/>
            <person name="Nagaraj S."/>
            <person name="Vavikolanu K."/>
            <person name="Aluvathingal J."/>
            <person name="Nadendla S."/>
            <person name="Geyer C."/>
            <person name="Sichtig H."/>
        </authorList>
    </citation>
    <scope>NUCLEOTIDE SEQUENCE [LARGE SCALE GENOMIC DNA]</scope>
    <source>
        <strain evidence="3">FDAARGOS_370</strain>
    </source>
</reference>
<protein>
    <recommendedName>
        <fullName evidence="4">DUF1318 domain-containing protein</fullName>
    </recommendedName>
</protein>
<evidence type="ECO:0000313" key="2">
    <source>
        <dbReference type="EMBL" id="PEH70872.1"/>
    </source>
</evidence>
<evidence type="ECO:0000313" key="3">
    <source>
        <dbReference type="Proteomes" id="UP000219788"/>
    </source>
</evidence>
<evidence type="ECO:0000256" key="1">
    <source>
        <dbReference type="SAM" id="SignalP"/>
    </source>
</evidence>
<feature type="chain" id="PRO_5011998415" description="DUF1318 domain-containing protein" evidence="1">
    <location>
        <begin position="30"/>
        <end position="117"/>
    </location>
</feature>
<gene>
    <name evidence="2" type="ORF">CRM76_19750</name>
</gene>